<evidence type="ECO:0000313" key="2">
    <source>
        <dbReference type="Proteomes" id="UP000008063"/>
    </source>
</evidence>
<gene>
    <name evidence="1" type="ORF">SERLA73DRAFT_147774</name>
</gene>
<dbReference type="EMBL" id="GL945516">
    <property type="protein sequence ID" value="EGN92068.1"/>
    <property type="molecule type" value="Genomic_DNA"/>
</dbReference>
<accession>F8QI05</accession>
<keyword evidence="2" id="KW-1185">Reference proteome</keyword>
<dbReference type="HOGENOM" id="CLU_2814000_0_0_1"/>
<reference evidence="2" key="1">
    <citation type="journal article" date="2011" name="Science">
        <title>The plant cell wall-decomposing machinery underlies the functional diversity of forest fungi.</title>
        <authorList>
            <person name="Eastwood D.C."/>
            <person name="Floudas D."/>
            <person name="Binder M."/>
            <person name="Majcherczyk A."/>
            <person name="Schneider P."/>
            <person name="Aerts A."/>
            <person name="Asiegbu F.O."/>
            <person name="Baker S.E."/>
            <person name="Barry K."/>
            <person name="Bendiksby M."/>
            <person name="Blumentritt M."/>
            <person name="Coutinho P.M."/>
            <person name="Cullen D."/>
            <person name="de Vries R.P."/>
            <person name="Gathman A."/>
            <person name="Goodell B."/>
            <person name="Henrissat B."/>
            <person name="Ihrmark K."/>
            <person name="Kauserud H."/>
            <person name="Kohler A."/>
            <person name="LaButti K."/>
            <person name="Lapidus A."/>
            <person name="Lavin J.L."/>
            <person name="Lee Y.-H."/>
            <person name="Lindquist E."/>
            <person name="Lilly W."/>
            <person name="Lucas S."/>
            <person name="Morin E."/>
            <person name="Murat C."/>
            <person name="Oguiza J.A."/>
            <person name="Park J."/>
            <person name="Pisabarro A.G."/>
            <person name="Riley R."/>
            <person name="Rosling A."/>
            <person name="Salamov A."/>
            <person name="Schmidt O."/>
            <person name="Schmutz J."/>
            <person name="Skrede I."/>
            <person name="Stenlid J."/>
            <person name="Wiebenga A."/>
            <person name="Xie X."/>
            <person name="Kuees U."/>
            <person name="Hibbett D.S."/>
            <person name="Hoffmeister D."/>
            <person name="Hoegberg N."/>
            <person name="Martin F."/>
            <person name="Grigoriev I.V."/>
            <person name="Watkinson S.C."/>
        </authorList>
    </citation>
    <scope>NUCLEOTIDE SEQUENCE [LARGE SCALE GENOMIC DNA]</scope>
    <source>
        <strain evidence="2">strain S7.3</strain>
    </source>
</reference>
<evidence type="ECO:0000313" key="1">
    <source>
        <dbReference type="EMBL" id="EGN92068.1"/>
    </source>
</evidence>
<protein>
    <submittedName>
        <fullName evidence="1">Uncharacterized protein</fullName>
    </submittedName>
</protein>
<name>F8QI05_SERL3</name>
<dbReference type="Proteomes" id="UP000008063">
    <property type="component" value="Unassembled WGS sequence"/>
</dbReference>
<proteinExistence type="predicted"/>
<dbReference type="InParanoid" id="F8QI05"/>
<sequence length="67" mass="7561">MAENCKGIPGHIPSLVGIFMWNSRPPFAQPMRMISKKLSIAFYHLSLLKSSKDSNAERKDSHMSGWV</sequence>
<dbReference type="AlphaFoldDB" id="F8QI05"/>
<organism evidence="2">
    <name type="scientific">Serpula lacrymans var. lacrymans (strain S7.3)</name>
    <name type="common">Dry rot fungus</name>
    <dbReference type="NCBI Taxonomy" id="936435"/>
    <lineage>
        <taxon>Eukaryota</taxon>
        <taxon>Fungi</taxon>
        <taxon>Dikarya</taxon>
        <taxon>Basidiomycota</taxon>
        <taxon>Agaricomycotina</taxon>
        <taxon>Agaricomycetes</taxon>
        <taxon>Agaricomycetidae</taxon>
        <taxon>Boletales</taxon>
        <taxon>Coniophorineae</taxon>
        <taxon>Serpulaceae</taxon>
        <taxon>Serpula</taxon>
    </lineage>
</organism>